<dbReference type="Proteomes" id="UP000747110">
    <property type="component" value="Unassembled WGS sequence"/>
</dbReference>
<dbReference type="InterPro" id="IPR045065">
    <property type="entry name" value="XPO1/5"/>
</dbReference>
<comment type="caution">
    <text evidence="3">The sequence shown here is derived from an EMBL/GenBank/DDBJ whole genome shotgun (WGS) entry which is preliminary data.</text>
</comment>
<dbReference type="GO" id="GO:0042565">
    <property type="term" value="C:RNA nuclear export complex"/>
    <property type="evidence" value="ECO:0007669"/>
    <property type="project" value="TreeGrafter"/>
</dbReference>
<feature type="region of interest" description="Disordered" evidence="1">
    <location>
        <begin position="487"/>
        <end position="535"/>
    </location>
</feature>
<dbReference type="PANTHER" id="PTHR11223:SF3">
    <property type="entry name" value="EXPORTIN-5"/>
    <property type="match status" value="1"/>
</dbReference>
<feature type="region of interest" description="Disordered" evidence="1">
    <location>
        <begin position="265"/>
        <end position="300"/>
    </location>
</feature>
<dbReference type="InterPro" id="IPR045478">
    <property type="entry name" value="Exportin-5_C"/>
</dbReference>
<accession>A0A8J4FPK9</accession>
<reference evidence="3" key="1">
    <citation type="journal article" date="2021" name="Proc. Natl. Acad. Sci. U.S.A.">
        <title>Three genomes in the algal genus Volvox reveal the fate of a haploid sex-determining region after a transition to homothallism.</title>
        <authorList>
            <person name="Yamamoto K."/>
            <person name="Hamaji T."/>
            <person name="Kawai-Toyooka H."/>
            <person name="Matsuzaki R."/>
            <person name="Takahashi F."/>
            <person name="Nishimura Y."/>
            <person name="Kawachi M."/>
            <person name="Noguchi H."/>
            <person name="Minakuchi Y."/>
            <person name="Umen J.G."/>
            <person name="Toyoda A."/>
            <person name="Nozaki H."/>
        </authorList>
    </citation>
    <scope>NUCLEOTIDE SEQUENCE</scope>
    <source>
        <strain evidence="3">NIES-3786</strain>
    </source>
</reference>
<feature type="compositionally biased region" description="Gly residues" evidence="1">
    <location>
        <begin position="269"/>
        <end position="287"/>
    </location>
</feature>
<name>A0A8J4FPK9_9CHLO</name>
<evidence type="ECO:0000313" key="4">
    <source>
        <dbReference type="Proteomes" id="UP000747110"/>
    </source>
</evidence>
<dbReference type="PANTHER" id="PTHR11223">
    <property type="entry name" value="EXPORTIN 1/5"/>
    <property type="match status" value="1"/>
</dbReference>
<dbReference type="OrthoDB" id="507337at2759"/>
<feature type="compositionally biased region" description="Low complexity" evidence="1">
    <location>
        <begin position="288"/>
        <end position="297"/>
    </location>
</feature>
<gene>
    <name evidence="3" type="ORF">Vretifemale_12459</name>
</gene>
<dbReference type="GO" id="GO:0003723">
    <property type="term" value="F:RNA binding"/>
    <property type="evidence" value="ECO:0007669"/>
    <property type="project" value="TreeGrafter"/>
</dbReference>
<protein>
    <recommendedName>
        <fullName evidence="2">Exportin-5 C-terminal domain-containing protein</fullName>
    </recommendedName>
</protein>
<dbReference type="InterPro" id="IPR011989">
    <property type="entry name" value="ARM-like"/>
</dbReference>
<dbReference type="SUPFAM" id="SSF48371">
    <property type="entry name" value="ARM repeat"/>
    <property type="match status" value="1"/>
</dbReference>
<sequence length="1451" mass="147922">MAAVQDVPRLVLQAILASQSPQALPQQRKEAVAFLEQLKRADVTSVFSACATLISIQQLAQQYGALLQPTDVVGVRLAAYQLIIDAVRNRWRELSPDHRVAVTQLALQQFREAVAPAQDSAASALNAATGSFPERGKAAEFLAVVVRQQGAGAYTELMPQLMAGAAEGPIQAEMTCRVLLYISEDLTQFEVSGPGGAVGVSGDGATADTISPGSSGPADGPDVTSKRAFLSALTASATTVFPFLCEVLEQHFQAAQQLQSAPLPPAAGAAGGSGVTGAAAGGAGAGPAGAASSVASPEQQRRDQISAHVAALSAALGALGTWVEWVPMRRLALSSVLGACAFFVREGTTALRMQALDVLRQITWRKRGNESFADYSELMDGVGGALLGSTAALGLLLGPQDPLPPAMVRELGYGGSQADLGSRVLEVVEGLGEGHFRALSETSGRRAAFLAQLLTFTRHPYLRLSGGTLTLWQQLLREATPQHALAAGGGAAAPSGTGVGSGAGGGGSGQGSPGGSGGGGGAGGSGSSKGTTHGQQYSLPVDVVSELMRVLCGGMARVVPSADPGVNNVPDWCDSHAEYKEVVVSYRSQAKAILRLASSLAPEQALQAAAALLSSALTACAAPAAAAAVAASPTSQLEAAVLVLTAVLPPLCDMAAVALGLPVGSGGGGSASATATAVATPAAQAAAAALVGGVADLLQAVLQVRLSDPRHMTLHAEAIEAFGRFLALRPDLAVPTVSCCLEVMRLLPLEAPGQLPPPPRQTPEWRAQFEARLAMANVLLGLARAAPGALVPHLSALVAEISGLWERGLLREGERVLLWEGLLAASSAASPHTQSQLVELIFRPIAQQWASAEWQAAVASPQAFVQAYMPLVPSAAAAAGGSVSPPLELGSRDRRWTLYHQVTLLERALRRTAPAMPSGAAAGGGSGGGAASSPPAEHPFNPHLEWCLPPVARLVACIHALSDPRVRPSLGPLSLVNEMDALERATRLGEDRDAVKAAEQPEPRCVAGANLQDARYFVRGVRECCYMVLSLATQNCGTAMWRSETLAALLPAAVAGGAPALGDAVVRLLVRHVLTPWAQRCPSGRVGAWIVPLCGVFLPHMHERLSSSWAALQAGGADTAAAAVAGVGGCGPGRPAGSAAGGGGVTTATTGGLGSGASDATSDEVLRDLLLRELTREYLGFLNALATRRPLEDAGLGGPVPGGSASIAQGAPPAGGGGVGVVPGGPMAVSASALITLSPRVSANGSGAMQQECVLEALLCGNPAAAQAGLVTGVAALCWPDTDSAQKAVNFSRSLLALAQSGHSELEGFVIGAVTRSAISSLGMVSTVMVQAQVLELLRSVLVSYLPPNQPHASLLRAVMGELPGLTPQVLDNFTVSFCGTQGDKEQRALIKKLLAAVGGDEVRTLLAAVSKLPGGVSAVPEPKHRERGPIPDITPQDMGLPHLFDLPDVL</sequence>
<dbReference type="Gene3D" id="1.25.10.10">
    <property type="entry name" value="Leucine-rich Repeat Variant"/>
    <property type="match status" value="3"/>
</dbReference>
<dbReference type="GO" id="GO:0005634">
    <property type="term" value="C:nucleus"/>
    <property type="evidence" value="ECO:0007669"/>
    <property type="project" value="TreeGrafter"/>
</dbReference>
<dbReference type="Pfam" id="PF19273">
    <property type="entry name" value="Exportin-5"/>
    <property type="match status" value="1"/>
</dbReference>
<dbReference type="GO" id="GO:0005737">
    <property type="term" value="C:cytoplasm"/>
    <property type="evidence" value="ECO:0007669"/>
    <property type="project" value="TreeGrafter"/>
</dbReference>
<dbReference type="GO" id="GO:0006405">
    <property type="term" value="P:RNA export from nucleus"/>
    <property type="evidence" value="ECO:0007669"/>
    <property type="project" value="TreeGrafter"/>
</dbReference>
<proteinExistence type="predicted"/>
<organism evidence="3 4">
    <name type="scientific">Volvox reticuliferus</name>
    <dbReference type="NCBI Taxonomy" id="1737510"/>
    <lineage>
        <taxon>Eukaryota</taxon>
        <taxon>Viridiplantae</taxon>
        <taxon>Chlorophyta</taxon>
        <taxon>core chlorophytes</taxon>
        <taxon>Chlorophyceae</taxon>
        <taxon>CS clade</taxon>
        <taxon>Chlamydomonadales</taxon>
        <taxon>Volvocaceae</taxon>
        <taxon>Volvox</taxon>
    </lineage>
</organism>
<keyword evidence="4" id="KW-1185">Reference proteome</keyword>
<evidence type="ECO:0000313" key="3">
    <source>
        <dbReference type="EMBL" id="GIL83719.1"/>
    </source>
</evidence>
<dbReference type="InterPro" id="IPR016024">
    <property type="entry name" value="ARM-type_fold"/>
</dbReference>
<evidence type="ECO:0000256" key="1">
    <source>
        <dbReference type="SAM" id="MobiDB-lite"/>
    </source>
</evidence>
<evidence type="ECO:0000259" key="2">
    <source>
        <dbReference type="Pfam" id="PF19273"/>
    </source>
</evidence>
<feature type="compositionally biased region" description="Gly residues" evidence="1">
    <location>
        <begin position="487"/>
        <end position="527"/>
    </location>
</feature>
<feature type="compositionally biased region" description="Gly residues" evidence="1">
    <location>
        <begin position="921"/>
        <end position="930"/>
    </location>
</feature>
<dbReference type="EMBL" id="BNCP01000027">
    <property type="protein sequence ID" value="GIL83719.1"/>
    <property type="molecule type" value="Genomic_DNA"/>
</dbReference>
<feature type="domain" description="Exportin-5 C-terminal" evidence="2">
    <location>
        <begin position="421"/>
        <end position="1406"/>
    </location>
</feature>
<dbReference type="GO" id="GO:0006611">
    <property type="term" value="P:protein export from nucleus"/>
    <property type="evidence" value="ECO:0007669"/>
    <property type="project" value="InterPro"/>
</dbReference>
<feature type="region of interest" description="Disordered" evidence="1">
    <location>
        <begin position="915"/>
        <end position="936"/>
    </location>
</feature>
<dbReference type="GO" id="GO:0005049">
    <property type="term" value="F:nuclear export signal receptor activity"/>
    <property type="evidence" value="ECO:0007669"/>
    <property type="project" value="InterPro"/>
</dbReference>
<feature type="region of interest" description="Disordered" evidence="1">
    <location>
        <begin position="1418"/>
        <end position="1438"/>
    </location>
</feature>
<feature type="region of interest" description="Disordered" evidence="1">
    <location>
        <begin position="200"/>
        <end position="222"/>
    </location>
</feature>